<dbReference type="PIRSF" id="PIRSF029171">
    <property type="entry name" value="Esterase_LipA"/>
    <property type="match status" value="1"/>
</dbReference>
<dbReference type="Pfam" id="PF03583">
    <property type="entry name" value="LIP"/>
    <property type="match status" value="1"/>
</dbReference>
<evidence type="ECO:0000256" key="1">
    <source>
        <dbReference type="SAM" id="SignalP"/>
    </source>
</evidence>
<reference evidence="2" key="1">
    <citation type="submission" date="2022-10" db="EMBL/GenBank/DDBJ databases">
        <title>The complete genomes of actinobacterial strains from the NBC collection.</title>
        <authorList>
            <person name="Joergensen T.S."/>
            <person name="Alvarez Arevalo M."/>
            <person name="Sterndorff E.B."/>
            <person name="Faurdal D."/>
            <person name="Vuksanovic O."/>
            <person name="Mourched A.-S."/>
            <person name="Charusanti P."/>
            <person name="Shaw S."/>
            <person name="Blin K."/>
            <person name="Weber T."/>
        </authorList>
    </citation>
    <scope>NUCLEOTIDE SEQUENCE</scope>
    <source>
        <strain evidence="2">NBC_01482</strain>
    </source>
</reference>
<sequence length="401" mass="42006">MRFLVLIVGTICALAGSPTVHAKPATSELAPTQQDSFYQAPASLSAFTPGAIVAARPVELAIPDLPADTRAWQISFRSNDSHDQPILGVTTLLVPTTPWPGPDPRPAVSVQFAEDAVSEQCAPSRTMQSGSGIGLQANETSVPVALLRRGWAVAVPDHEGPRSAFSAGHSGGHIVLDGIRAARQFEPGDLTAATPWGLTGYSGGAAISGWAAQLQSSYAPELPIVGAALGGIPSDLLLLSRFNGEGAASPLVIATLAGIDAEYPEVGIASLLNPQGTQVFSRIRQMCTEQSLTSLAFTSLRSLSAAPDLLGDPRVADVLARNTLGRFVPRVPIYSFHGVLDEIVPVSQADDMTRQWCAGGANVQIVRDGWLDHVLEGLVRQQDAAEYLADRFAGLPAPNGC</sequence>
<dbReference type="Gene3D" id="1.10.260.130">
    <property type="match status" value="1"/>
</dbReference>
<dbReference type="InterPro" id="IPR005152">
    <property type="entry name" value="Lipase_secreted"/>
</dbReference>
<evidence type="ECO:0000313" key="3">
    <source>
        <dbReference type="Proteomes" id="UP001432062"/>
    </source>
</evidence>
<dbReference type="Proteomes" id="UP001432062">
    <property type="component" value="Chromosome"/>
</dbReference>
<protein>
    <submittedName>
        <fullName evidence="2">Lipase family protein</fullName>
    </submittedName>
</protein>
<feature type="signal peptide" evidence="1">
    <location>
        <begin position="1"/>
        <end position="22"/>
    </location>
</feature>
<dbReference type="PANTHER" id="PTHR34853">
    <property type="match status" value="1"/>
</dbReference>
<keyword evidence="1" id="KW-0732">Signal</keyword>
<dbReference type="RefSeq" id="WP_329405831.1">
    <property type="nucleotide sequence ID" value="NZ_CP109441.1"/>
</dbReference>
<evidence type="ECO:0000313" key="2">
    <source>
        <dbReference type="EMBL" id="WUV43341.1"/>
    </source>
</evidence>
<keyword evidence="3" id="KW-1185">Reference proteome</keyword>
<name>A0ABZ1YMY1_9NOCA</name>
<dbReference type="PANTHER" id="PTHR34853:SF1">
    <property type="entry name" value="LIPASE 5"/>
    <property type="match status" value="1"/>
</dbReference>
<dbReference type="EMBL" id="CP109441">
    <property type="protein sequence ID" value="WUV43341.1"/>
    <property type="molecule type" value="Genomic_DNA"/>
</dbReference>
<proteinExistence type="predicted"/>
<gene>
    <name evidence="2" type="ORF">OG563_29440</name>
</gene>
<dbReference type="InterPro" id="IPR029058">
    <property type="entry name" value="AB_hydrolase_fold"/>
</dbReference>
<dbReference type="Gene3D" id="3.40.50.1820">
    <property type="entry name" value="alpha/beta hydrolase"/>
    <property type="match status" value="1"/>
</dbReference>
<organism evidence="2 3">
    <name type="scientific">Nocardia vinacea</name>
    <dbReference type="NCBI Taxonomy" id="96468"/>
    <lineage>
        <taxon>Bacteria</taxon>
        <taxon>Bacillati</taxon>
        <taxon>Actinomycetota</taxon>
        <taxon>Actinomycetes</taxon>
        <taxon>Mycobacteriales</taxon>
        <taxon>Nocardiaceae</taxon>
        <taxon>Nocardia</taxon>
    </lineage>
</organism>
<feature type="chain" id="PRO_5046882088" evidence="1">
    <location>
        <begin position="23"/>
        <end position="401"/>
    </location>
</feature>
<dbReference type="SUPFAM" id="SSF53474">
    <property type="entry name" value="alpha/beta-Hydrolases"/>
    <property type="match status" value="1"/>
</dbReference>
<accession>A0ABZ1YMY1</accession>